<dbReference type="EMBL" id="MU267616">
    <property type="protein sequence ID" value="KAH7914281.1"/>
    <property type="molecule type" value="Genomic_DNA"/>
</dbReference>
<keyword evidence="1" id="KW-0378">Hydrolase</keyword>
<gene>
    <name evidence="1" type="ORF">BJ138DRAFT_436798</name>
</gene>
<name>A0ACB8AMX4_9AGAM</name>
<evidence type="ECO:0000313" key="2">
    <source>
        <dbReference type="Proteomes" id="UP000790377"/>
    </source>
</evidence>
<accession>A0ACB8AMX4</accession>
<reference evidence="1" key="1">
    <citation type="journal article" date="2021" name="New Phytol.">
        <title>Evolutionary innovations through gain and loss of genes in the ectomycorrhizal Boletales.</title>
        <authorList>
            <person name="Wu G."/>
            <person name="Miyauchi S."/>
            <person name="Morin E."/>
            <person name="Kuo A."/>
            <person name="Drula E."/>
            <person name="Varga T."/>
            <person name="Kohler A."/>
            <person name="Feng B."/>
            <person name="Cao Y."/>
            <person name="Lipzen A."/>
            <person name="Daum C."/>
            <person name="Hundley H."/>
            <person name="Pangilinan J."/>
            <person name="Johnson J."/>
            <person name="Barry K."/>
            <person name="LaButti K."/>
            <person name="Ng V."/>
            <person name="Ahrendt S."/>
            <person name="Min B."/>
            <person name="Choi I.G."/>
            <person name="Park H."/>
            <person name="Plett J.M."/>
            <person name="Magnuson J."/>
            <person name="Spatafora J.W."/>
            <person name="Nagy L.G."/>
            <person name="Henrissat B."/>
            <person name="Grigoriev I.V."/>
            <person name="Yang Z.L."/>
            <person name="Xu J."/>
            <person name="Martin F.M."/>
        </authorList>
    </citation>
    <scope>NUCLEOTIDE SEQUENCE</scope>
    <source>
        <strain evidence="1">ATCC 28755</strain>
    </source>
</reference>
<organism evidence="1 2">
    <name type="scientific">Hygrophoropsis aurantiaca</name>
    <dbReference type="NCBI Taxonomy" id="72124"/>
    <lineage>
        <taxon>Eukaryota</taxon>
        <taxon>Fungi</taxon>
        <taxon>Dikarya</taxon>
        <taxon>Basidiomycota</taxon>
        <taxon>Agaricomycotina</taxon>
        <taxon>Agaricomycetes</taxon>
        <taxon>Agaricomycetidae</taxon>
        <taxon>Boletales</taxon>
        <taxon>Coniophorineae</taxon>
        <taxon>Hygrophoropsidaceae</taxon>
        <taxon>Hygrophoropsis</taxon>
    </lineage>
</organism>
<evidence type="ECO:0000313" key="1">
    <source>
        <dbReference type="EMBL" id="KAH7914281.1"/>
    </source>
</evidence>
<keyword evidence="2" id="KW-1185">Reference proteome</keyword>
<comment type="caution">
    <text evidence="1">The sequence shown here is derived from an EMBL/GenBank/DDBJ whole genome shotgun (WGS) entry which is preliminary data.</text>
</comment>
<dbReference type="Proteomes" id="UP000790377">
    <property type="component" value="Unassembled WGS sequence"/>
</dbReference>
<protein>
    <submittedName>
        <fullName evidence="1">P-loop containing nucleoside triphosphate hydrolase protein</fullName>
    </submittedName>
</protein>
<proteinExistence type="predicted"/>
<sequence length="391" mass="44062">MAKRKITIESDEESTLDSSQTSKRARTDDADEQFEDPQSQPKASKREKVNGKGKAKARDDASEDEAYDAQQPGEENEEYEKQFEEENGERIRQQIELKRNTFGGIAEHGIIESIEMHQFMCHKRLTFTFGPQINFIIGHNGSGKSAVLSAITIALGGKANSTGRGNGLKSFIREGQGASEVTISLKNQGEEAYKPKEYGKSIVITRKFTKEGSSSWKIKSKDGRVISTKKDELAAICDHMNIQVDNPMNVLTQDAARQFLSASHPSDKYKFFLRGTQLSQLSDEYDTCLDNINQTKKVLHQKKQVIPDLEAAFKEASVRFNEANKAREQRFKADELKKELAWAHVATKQEELETKMVEVGKLERRLPKIKAEVATAKVRMPSCHYEDPKSL</sequence>